<comment type="caution">
    <text evidence="7">The sequence shown here is derived from an EMBL/GenBank/DDBJ whole genome shotgun (WGS) entry which is preliminary data.</text>
</comment>
<evidence type="ECO:0000259" key="5">
    <source>
        <dbReference type="Pfam" id="PF02875"/>
    </source>
</evidence>
<dbReference type="Proteomes" id="UP000034050">
    <property type="component" value="Unassembled WGS sequence"/>
</dbReference>
<dbReference type="InterPro" id="IPR004101">
    <property type="entry name" value="Mur_ligase_C"/>
</dbReference>
<dbReference type="AlphaFoldDB" id="A0A0G1FKT9"/>
<protein>
    <submittedName>
        <fullName evidence="7">UDP-N-acetylmuramoyl-tripeptide-D-alanyl-D-alanine ligase</fullName>
    </submittedName>
</protein>
<dbReference type="InterPro" id="IPR051046">
    <property type="entry name" value="MurCDEF_CellWall_CoF430Synth"/>
</dbReference>
<dbReference type="InterPro" id="IPR036615">
    <property type="entry name" value="Mur_ligase_C_dom_sf"/>
</dbReference>
<dbReference type="PATRIC" id="fig|1618446.3.peg.374"/>
<keyword evidence="2" id="KW-0547">Nucleotide-binding</keyword>
<dbReference type="PANTHER" id="PTHR43024:SF1">
    <property type="entry name" value="UDP-N-ACETYLMURAMOYL-TRIPEPTIDE--D-ALANYL-D-ALANINE LIGASE"/>
    <property type="match status" value="1"/>
</dbReference>
<dbReference type="GO" id="GO:0016881">
    <property type="term" value="F:acid-amino acid ligase activity"/>
    <property type="evidence" value="ECO:0007669"/>
    <property type="project" value="InterPro"/>
</dbReference>
<evidence type="ECO:0000256" key="1">
    <source>
        <dbReference type="ARBA" id="ARBA00022598"/>
    </source>
</evidence>
<evidence type="ECO:0000313" key="7">
    <source>
        <dbReference type="EMBL" id="KKS87528.1"/>
    </source>
</evidence>
<dbReference type="GO" id="GO:0005524">
    <property type="term" value="F:ATP binding"/>
    <property type="evidence" value="ECO:0007669"/>
    <property type="project" value="UniProtKB-KW"/>
</dbReference>
<dbReference type="SUPFAM" id="SSF53623">
    <property type="entry name" value="MurD-like peptide ligases, catalytic domain"/>
    <property type="match status" value="1"/>
</dbReference>
<dbReference type="STRING" id="1618446.UV61_C0002G0249"/>
<sequence length="488" mass="55156">MIVIFLIVFWSLRILSNLMSYIQLWYIKEYRFDRMWIHLRTPQGKRWLFIPFRRMRVSPKTISLFIFSLSSLIIGYRLFTFSWWGRLLILDVLTFPIVSFWVMLLRLPTLIYHELLIYLATKKLRRHKFKSVIGITGSFGKTSTKEFLATILNQKYQVLKTAASQNSAIGIAELILNQLKPTHEILIVEMGAYKVGEIARMCRIVRPQIGIVTAINAQHQDLFQSLKNTFRAKYELIASLPSDGTAIFNADNEYTLKMAKQAQKTIKQILLYTKADPPERAEVQILQAKKVKATFETLEFAVSWGKETARVKVPILGEHQISNILAAIAGAIASGMSLTQAARGANQIKAISKTMQKIGQIKGATLIDDTFNNNPDAARAAIKFLGQTPGKRILVFQPMIELGTHAELAHEEVGKLASQYCDQVYLTNSNYFEAFNKGVKSGLQTISVRVIPPQKAAVEIKSQLTTGDTVIFKGKEAERVLKELIKSV</sequence>
<evidence type="ECO:0000256" key="2">
    <source>
        <dbReference type="ARBA" id="ARBA00022741"/>
    </source>
</evidence>
<name>A0A0G1FKT9_9BACT</name>
<feature type="transmembrane region" description="Helical" evidence="4">
    <location>
        <begin position="97"/>
        <end position="120"/>
    </location>
</feature>
<dbReference type="InterPro" id="IPR036565">
    <property type="entry name" value="Mur-like_cat_sf"/>
</dbReference>
<dbReference type="InterPro" id="IPR013221">
    <property type="entry name" value="Mur_ligase_cen"/>
</dbReference>
<organism evidence="7 8">
    <name type="scientific">Candidatus Gottesmanbacteria bacterium GW2011_GWB1_43_11</name>
    <dbReference type="NCBI Taxonomy" id="1618446"/>
    <lineage>
        <taxon>Bacteria</taxon>
        <taxon>Candidatus Gottesmaniibacteriota</taxon>
    </lineage>
</organism>
<dbReference type="EMBL" id="LCFD01000002">
    <property type="protein sequence ID" value="KKS87528.1"/>
    <property type="molecule type" value="Genomic_DNA"/>
</dbReference>
<dbReference type="Pfam" id="PF02875">
    <property type="entry name" value="Mur_ligase_C"/>
    <property type="match status" value="1"/>
</dbReference>
<keyword evidence="4" id="KW-0472">Membrane</keyword>
<evidence type="ECO:0000256" key="3">
    <source>
        <dbReference type="ARBA" id="ARBA00022840"/>
    </source>
</evidence>
<evidence type="ECO:0000256" key="4">
    <source>
        <dbReference type="SAM" id="Phobius"/>
    </source>
</evidence>
<keyword evidence="4" id="KW-0812">Transmembrane</keyword>
<keyword evidence="4" id="KW-1133">Transmembrane helix</keyword>
<feature type="transmembrane region" description="Helical" evidence="4">
    <location>
        <begin position="62"/>
        <end position="85"/>
    </location>
</feature>
<keyword evidence="1 7" id="KW-0436">Ligase</keyword>
<feature type="domain" description="Mur ligase central" evidence="6">
    <location>
        <begin position="135"/>
        <end position="329"/>
    </location>
</feature>
<dbReference type="Gene3D" id="3.90.190.20">
    <property type="entry name" value="Mur ligase, C-terminal domain"/>
    <property type="match status" value="1"/>
</dbReference>
<keyword evidence="3" id="KW-0067">ATP-binding</keyword>
<dbReference type="Pfam" id="PF08245">
    <property type="entry name" value="Mur_ligase_M"/>
    <property type="match status" value="1"/>
</dbReference>
<feature type="domain" description="Mur ligase C-terminal" evidence="5">
    <location>
        <begin position="355"/>
        <end position="475"/>
    </location>
</feature>
<gene>
    <name evidence="7" type="ORF">UV61_C0002G0249</name>
</gene>
<feature type="transmembrane region" description="Helical" evidence="4">
    <location>
        <begin position="6"/>
        <end position="27"/>
    </location>
</feature>
<accession>A0A0G1FKT9</accession>
<evidence type="ECO:0000313" key="8">
    <source>
        <dbReference type="Proteomes" id="UP000034050"/>
    </source>
</evidence>
<reference evidence="7 8" key="1">
    <citation type="journal article" date="2015" name="Nature">
        <title>rRNA introns, odd ribosomes, and small enigmatic genomes across a large radiation of phyla.</title>
        <authorList>
            <person name="Brown C.T."/>
            <person name="Hug L.A."/>
            <person name="Thomas B.C."/>
            <person name="Sharon I."/>
            <person name="Castelle C.J."/>
            <person name="Singh A."/>
            <person name="Wilkins M.J."/>
            <person name="Williams K.H."/>
            <person name="Banfield J.F."/>
        </authorList>
    </citation>
    <scope>NUCLEOTIDE SEQUENCE [LARGE SCALE GENOMIC DNA]</scope>
</reference>
<dbReference type="SUPFAM" id="SSF53244">
    <property type="entry name" value="MurD-like peptide ligases, peptide-binding domain"/>
    <property type="match status" value="1"/>
</dbReference>
<evidence type="ECO:0000259" key="6">
    <source>
        <dbReference type="Pfam" id="PF08245"/>
    </source>
</evidence>
<dbReference type="PANTHER" id="PTHR43024">
    <property type="entry name" value="UDP-N-ACETYLMURAMOYL-TRIPEPTIDE--D-ALANYL-D-ALANINE LIGASE"/>
    <property type="match status" value="1"/>
</dbReference>
<dbReference type="Gene3D" id="3.40.1190.10">
    <property type="entry name" value="Mur-like, catalytic domain"/>
    <property type="match status" value="1"/>
</dbReference>
<proteinExistence type="predicted"/>